<dbReference type="InterPro" id="IPR011992">
    <property type="entry name" value="EF-hand-dom_pair"/>
</dbReference>
<accession>A0A022RER3</accession>
<dbReference type="eggNOG" id="ENOG502S40Q">
    <property type="taxonomic scope" value="Eukaryota"/>
</dbReference>
<dbReference type="AlphaFoldDB" id="A0A022RER3"/>
<dbReference type="Pfam" id="PF13202">
    <property type="entry name" value="EF-hand_5"/>
    <property type="match status" value="2"/>
</dbReference>
<dbReference type="STRING" id="4155.A0A022RER3"/>
<dbReference type="CDD" id="cd00051">
    <property type="entry name" value="EFh"/>
    <property type="match status" value="1"/>
</dbReference>
<sequence>MADIHKIAKAYYARATEEEREKAKNYFRSLDANCDGKISFAEYKTMVSRRCANDTMFNAIDKNGDGSLDIEEVLALYFILMKCPLRSCNACGSSISGAYFSYLPCEKNDPNTYELCCSCYGGGKFEHHHLAAKKFEKVDAGIQRQKKI</sequence>
<protein>
    <recommendedName>
        <fullName evidence="2">EF-hand domain-containing protein</fullName>
    </recommendedName>
</protein>
<keyword evidence="4" id="KW-1185">Reference proteome</keyword>
<name>A0A022RER3_ERYGU</name>
<gene>
    <name evidence="3" type="ORF">MIMGU_mgv11b018110mg</name>
</gene>
<evidence type="ECO:0000259" key="2">
    <source>
        <dbReference type="PROSITE" id="PS50222"/>
    </source>
</evidence>
<feature type="domain" description="EF-hand" evidence="2">
    <location>
        <begin position="54"/>
        <end position="83"/>
    </location>
</feature>
<dbReference type="GO" id="GO:0005783">
    <property type="term" value="C:endoplasmic reticulum"/>
    <property type="evidence" value="ECO:0000318"/>
    <property type="project" value="GO_Central"/>
</dbReference>
<dbReference type="SMART" id="SM00054">
    <property type="entry name" value="EFh"/>
    <property type="match status" value="2"/>
</dbReference>
<dbReference type="InterPro" id="IPR002048">
    <property type="entry name" value="EF_hand_dom"/>
</dbReference>
<organism evidence="3 4">
    <name type="scientific">Erythranthe guttata</name>
    <name type="common">Yellow monkey flower</name>
    <name type="synonym">Mimulus guttatus</name>
    <dbReference type="NCBI Taxonomy" id="4155"/>
    <lineage>
        <taxon>Eukaryota</taxon>
        <taxon>Viridiplantae</taxon>
        <taxon>Streptophyta</taxon>
        <taxon>Embryophyta</taxon>
        <taxon>Tracheophyta</taxon>
        <taxon>Spermatophyta</taxon>
        <taxon>Magnoliopsida</taxon>
        <taxon>eudicotyledons</taxon>
        <taxon>Gunneridae</taxon>
        <taxon>Pentapetalae</taxon>
        <taxon>asterids</taxon>
        <taxon>lamiids</taxon>
        <taxon>Lamiales</taxon>
        <taxon>Phrymaceae</taxon>
        <taxon>Erythranthe</taxon>
    </lineage>
</organism>
<reference evidence="3 4" key="1">
    <citation type="journal article" date="2013" name="Proc. Natl. Acad. Sci. U.S.A.">
        <title>Fine-scale variation in meiotic recombination in Mimulus inferred from population shotgun sequencing.</title>
        <authorList>
            <person name="Hellsten U."/>
            <person name="Wright K.M."/>
            <person name="Jenkins J."/>
            <person name="Shu S."/>
            <person name="Yuan Y."/>
            <person name="Wessler S.R."/>
            <person name="Schmutz J."/>
            <person name="Willis J.H."/>
            <person name="Rokhsar D.S."/>
        </authorList>
    </citation>
    <scope>NUCLEOTIDE SEQUENCE [LARGE SCALE GENOMIC DNA]</scope>
    <source>
        <strain evidence="4">cv. DUN x IM62</strain>
    </source>
</reference>
<proteinExistence type="predicted"/>
<dbReference type="SUPFAM" id="SSF47473">
    <property type="entry name" value="EF-hand"/>
    <property type="match status" value="1"/>
</dbReference>
<keyword evidence="1" id="KW-0106">Calcium</keyword>
<dbReference type="PROSITE" id="PS00303">
    <property type="entry name" value="S100_CABP"/>
    <property type="match status" value="1"/>
</dbReference>
<dbReference type="PROSITE" id="PS50222">
    <property type="entry name" value="EF_HAND_2"/>
    <property type="match status" value="2"/>
</dbReference>
<evidence type="ECO:0000313" key="4">
    <source>
        <dbReference type="Proteomes" id="UP000030748"/>
    </source>
</evidence>
<dbReference type="PhylomeDB" id="A0A022RER3"/>
<feature type="domain" description="EF-hand" evidence="2">
    <location>
        <begin position="18"/>
        <end position="53"/>
    </location>
</feature>
<dbReference type="InterPro" id="IPR018247">
    <property type="entry name" value="EF_Hand_1_Ca_BS"/>
</dbReference>
<dbReference type="Gene3D" id="1.10.238.10">
    <property type="entry name" value="EF-hand"/>
    <property type="match status" value="1"/>
</dbReference>
<dbReference type="Proteomes" id="UP000030748">
    <property type="component" value="Unassembled WGS sequence"/>
</dbReference>
<evidence type="ECO:0000313" key="3">
    <source>
        <dbReference type="EMBL" id="EYU38474.1"/>
    </source>
</evidence>
<dbReference type="GO" id="GO:0005509">
    <property type="term" value="F:calcium ion binding"/>
    <property type="evidence" value="ECO:0000318"/>
    <property type="project" value="GO_Central"/>
</dbReference>
<dbReference type="PROSITE" id="PS00018">
    <property type="entry name" value="EF_HAND_1"/>
    <property type="match status" value="2"/>
</dbReference>
<dbReference type="EMBL" id="KI630480">
    <property type="protein sequence ID" value="EYU38474.1"/>
    <property type="molecule type" value="Genomic_DNA"/>
</dbReference>
<evidence type="ECO:0000256" key="1">
    <source>
        <dbReference type="ARBA" id="ARBA00022837"/>
    </source>
</evidence>
<dbReference type="InterPro" id="IPR001751">
    <property type="entry name" value="S100/CaBP7/8-like_CS"/>
</dbReference>